<feature type="non-terminal residue" evidence="3">
    <location>
        <position position="126"/>
    </location>
</feature>
<gene>
    <name evidence="3" type="primary">BnaCnng55920D</name>
    <name evidence="3" type="ORF">GSBRNA2T00065981001</name>
</gene>
<dbReference type="Proteomes" id="UP000028999">
    <property type="component" value="Unassembled WGS sequence"/>
</dbReference>
<feature type="region of interest" description="Disordered" evidence="1">
    <location>
        <begin position="1"/>
        <end position="38"/>
    </location>
</feature>
<keyword evidence="4" id="KW-1185">Reference proteome</keyword>
<dbReference type="OMA" id="GHITNPQ"/>
<sequence length="126" mass="13759">MPISYANAVNNTPTSASNPHTTVPRSEPTASIQDPNSNPLYVHHADHAGIALVSEKLAGLGNFNTWRRSMLMALGARNKAVFVDGTFPELRDDHPDFASCSSNGGVLEYKTGYHDSKIEPVVYLYR</sequence>
<protein>
    <submittedName>
        <fullName evidence="3">BnaCnng55920D protein</fullName>
    </submittedName>
</protein>
<name>A0A078JPN4_BRANA</name>
<evidence type="ECO:0000313" key="4">
    <source>
        <dbReference type="Proteomes" id="UP000028999"/>
    </source>
</evidence>
<evidence type="ECO:0000313" key="3">
    <source>
        <dbReference type="EMBL" id="CDY67676.1"/>
    </source>
</evidence>
<evidence type="ECO:0000256" key="1">
    <source>
        <dbReference type="SAM" id="MobiDB-lite"/>
    </source>
</evidence>
<reference evidence="3 4" key="1">
    <citation type="journal article" date="2014" name="Science">
        <title>Plant genetics. Early allopolyploid evolution in the post-Neolithic Brassica napus oilseed genome.</title>
        <authorList>
            <person name="Chalhoub B."/>
            <person name="Denoeud F."/>
            <person name="Liu S."/>
            <person name="Parkin I.A."/>
            <person name="Tang H."/>
            <person name="Wang X."/>
            <person name="Chiquet J."/>
            <person name="Belcram H."/>
            <person name="Tong C."/>
            <person name="Samans B."/>
            <person name="Correa M."/>
            <person name="Da Silva C."/>
            <person name="Just J."/>
            <person name="Falentin C."/>
            <person name="Koh C.S."/>
            <person name="Le Clainche I."/>
            <person name="Bernard M."/>
            <person name="Bento P."/>
            <person name="Noel B."/>
            <person name="Labadie K."/>
            <person name="Alberti A."/>
            <person name="Charles M."/>
            <person name="Arnaud D."/>
            <person name="Guo H."/>
            <person name="Daviaud C."/>
            <person name="Alamery S."/>
            <person name="Jabbari K."/>
            <person name="Zhao M."/>
            <person name="Edger P.P."/>
            <person name="Chelaifa H."/>
            <person name="Tack D."/>
            <person name="Lassalle G."/>
            <person name="Mestiri I."/>
            <person name="Schnel N."/>
            <person name="Le Paslier M.C."/>
            <person name="Fan G."/>
            <person name="Renault V."/>
            <person name="Bayer P.E."/>
            <person name="Golicz A.A."/>
            <person name="Manoli S."/>
            <person name="Lee T.H."/>
            <person name="Thi V.H."/>
            <person name="Chalabi S."/>
            <person name="Hu Q."/>
            <person name="Fan C."/>
            <person name="Tollenaere R."/>
            <person name="Lu Y."/>
            <person name="Battail C."/>
            <person name="Shen J."/>
            <person name="Sidebottom C.H."/>
            <person name="Wang X."/>
            <person name="Canaguier A."/>
            <person name="Chauveau A."/>
            <person name="Berard A."/>
            <person name="Deniot G."/>
            <person name="Guan M."/>
            <person name="Liu Z."/>
            <person name="Sun F."/>
            <person name="Lim Y.P."/>
            <person name="Lyons E."/>
            <person name="Town C.D."/>
            <person name="Bancroft I."/>
            <person name="Wang X."/>
            <person name="Meng J."/>
            <person name="Ma J."/>
            <person name="Pires J.C."/>
            <person name="King G.J."/>
            <person name="Brunel D."/>
            <person name="Delourme R."/>
            <person name="Renard M."/>
            <person name="Aury J.M."/>
            <person name="Adams K.L."/>
            <person name="Batley J."/>
            <person name="Snowdon R.J."/>
            <person name="Tost J."/>
            <person name="Edwards D."/>
            <person name="Zhou Y."/>
            <person name="Hua W."/>
            <person name="Sharpe A.G."/>
            <person name="Paterson A.H."/>
            <person name="Guan C."/>
            <person name="Wincker P."/>
        </authorList>
    </citation>
    <scope>NUCLEOTIDE SEQUENCE [LARGE SCALE GENOMIC DNA]</scope>
    <source>
        <strain evidence="4">cv. Darmor-bzh</strain>
    </source>
</reference>
<dbReference type="PANTHER" id="PTHR37610">
    <property type="entry name" value="CCHC-TYPE DOMAIN-CONTAINING PROTEIN"/>
    <property type="match status" value="1"/>
</dbReference>
<organism evidence="3 4">
    <name type="scientific">Brassica napus</name>
    <name type="common">Rape</name>
    <dbReference type="NCBI Taxonomy" id="3708"/>
    <lineage>
        <taxon>Eukaryota</taxon>
        <taxon>Viridiplantae</taxon>
        <taxon>Streptophyta</taxon>
        <taxon>Embryophyta</taxon>
        <taxon>Tracheophyta</taxon>
        <taxon>Spermatophyta</taxon>
        <taxon>Magnoliopsida</taxon>
        <taxon>eudicotyledons</taxon>
        <taxon>Gunneridae</taxon>
        <taxon>Pentapetalae</taxon>
        <taxon>rosids</taxon>
        <taxon>malvids</taxon>
        <taxon>Brassicales</taxon>
        <taxon>Brassicaceae</taxon>
        <taxon>Brassiceae</taxon>
        <taxon>Brassica</taxon>
    </lineage>
</organism>
<dbReference type="Gramene" id="CDY67676">
    <property type="protein sequence ID" value="CDY67676"/>
    <property type="gene ID" value="GSBRNA2T00065981001"/>
</dbReference>
<accession>A0A078JPN4</accession>
<dbReference type="PANTHER" id="PTHR37610:SF97">
    <property type="entry name" value="RETROTRANSPOSON GAG DOMAIN-CONTAINING PROTEIN"/>
    <property type="match status" value="1"/>
</dbReference>
<feature type="domain" description="Retrotransposon Copia-like N-terminal" evidence="2">
    <location>
        <begin position="43"/>
        <end position="87"/>
    </location>
</feature>
<dbReference type="PaxDb" id="3708-A0A078JPN4"/>
<evidence type="ECO:0000259" key="2">
    <source>
        <dbReference type="Pfam" id="PF14244"/>
    </source>
</evidence>
<proteinExistence type="predicted"/>
<dbReference type="AlphaFoldDB" id="A0A078JPN4"/>
<feature type="compositionally biased region" description="Polar residues" evidence="1">
    <location>
        <begin position="7"/>
        <end position="38"/>
    </location>
</feature>
<dbReference type="EMBL" id="LK036386">
    <property type="protein sequence ID" value="CDY67676.1"/>
    <property type="molecule type" value="Genomic_DNA"/>
</dbReference>
<dbReference type="InterPro" id="IPR029472">
    <property type="entry name" value="Copia-like_N"/>
</dbReference>
<dbReference type="Pfam" id="PF14244">
    <property type="entry name" value="Retrotran_gag_3"/>
    <property type="match status" value="1"/>
</dbReference>